<dbReference type="SUPFAM" id="SSF55550">
    <property type="entry name" value="SH2 domain"/>
    <property type="match status" value="1"/>
</dbReference>
<evidence type="ECO:0000256" key="1">
    <source>
        <dbReference type="ARBA" id="ARBA00022999"/>
    </source>
</evidence>
<evidence type="ECO:0000256" key="2">
    <source>
        <dbReference type="PROSITE-ProRule" id="PRU00191"/>
    </source>
</evidence>
<name>A0A7R9BMS1_9CRUS</name>
<dbReference type="SMART" id="SM00252">
    <property type="entry name" value="SH2"/>
    <property type="match status" value="1"/>
</dbReference>
<evidence type="ECO:0000313" key="6">
    <source>
        <dbReference type="Proteomes" id="UP000678499"/>
    </source>
</evidence>
<protein>
    <recommendedName>
        <fullName evidence="4">SH2 domain-containing protein</fullName>
    </recommendedName>
</protein>
<dbReference type="OrthoDB" id="10063348at2759"/>
<dbReference type="EMBL" id="OA883195">
    <property type="protein sequence ID" value="CAD7278222.1"/>
    <property type="molecule type" value="Genomic_DNA"/>
</dbReference>
<dbReference type="GO" id="GO:0046854">
    <property type="term" value="P:phosphatidylinositol phosphate biosynthetic process"/>
    <property type="evidence" value="ECO:0007669"/>
    <property type="project" value="TreeGrafter"/>
</dbReference>
<organism evidence="5">
    <name type="scientific">Notodromas monacha</name>
    <dbReference type="NCBI Taxonomy" id="399045"/>
    <lineage>
        <taxon>Eukaryota</taxon>
        <taxon>Metazoa</taxon>
        <taxon>Ecdysozoa</taxon>
        <taxon>Arthropoda</taxon>
        <taxon>Crustacea</taxon>
        <taxon>Oligostraca</taxon>
        <taxon>Ostracoda</taxon>
        <taxon>Podocopa</taxon>
        <taxon>Podocopida</taxon>
        <taxon>Cypridocopina</taxon>
        <taxon>Cypridoidea</taxon>
        <taxon>Cyprididae</taxon>
        <taxon>Notodromas</taxon>
    </lineage>
</organism>
<feature type="domain" description="SH2" evidence="4">
    <location>
        <begin position="134"/>
        <end position="246"/>
    </location>
</feature>
<dbReference type="InterPro" id="IPR000980">
    <property type="entry name" value="SH2"/>
</dbReference>
<evidence type="ECO:0000259" key="4">
    <source>
        <dbReference type="PROSITE" id="PS50001"/>
    </source>
</evidence>
<dbReference type="PANTHER" id="PTHR10155">
    <property type="entry name" value="PHOSPHATIDYLINOSITOL 3-KINASE REGULATORY SUBUNIT"/>
    <property type="match status" value="1"/>
</dbReference>
<feature type="region of interest" description="Disordered" evidence="3">
    <location>
        <begin position="29"/>
        <end position="91"/>
    </location>
</feature>
<reference evidence="5" key="1">
    <citation type="submission" date="2020-11" db="EMBL/GenBank/DDBJ databases">
        <authorList>
            <person name="Tran Van P."/>
        </authorList>
    </citation>
    <scope>NUCLEOTIDE SEQUENCE</scope>
</reference>
<dbReference type="GO" id="GO:0046935">
    <property type="term" value="F:1-phosphatidylinositol-3-kinase regulator activity"/>
    <property type="evidence" value="ECO:0007669"/>
    <property type="project" value="TreeGrafter"/>
</dbReference>
<accession>A0A7R9BMS1</accession>
<dbReference type="GO" id="GO:0005942">
    <property type="term" value="C:phosphatidylinositol 3-kinase complex"/>
    <property type="evidence" value="ECO:0007669"/>
    <property type="project" value="TreeGrafter"/>
</dbReference>
<dbReference type="InterPro" id="IPR036860">
    <property type="entry name" value="SH2_dom_sf"/>
</dbReference>
<dbReference type="EMBL" id="CAJPEX010001158">
    <property type="protein sequence ID" value="CAG0918374.1"/>
    <property type="molecule type" value="Genomic_DNA"/>
</dbReference>
<dbReference type="PROSITE" id="PS50001">
    <property type="entry name" value="SH2"/>
    <property type="match status" value="1"/>
</dbReference>
<dbReference type="Pfam" id="PF00017">
    <property type="entry name" value="SH2"/>
    <property type="match status" value="1"/>
</dbReference>
<dbReference type="Proteomes" id="UP000678499">
    <property type="component" value="Unassembled WGS sequence"/>
</dbReference>
<proteinExistence type="predicted"/>
<keyword evidence="6" id="KW-1185">Reference proteome</keyword>
<sequence length="290" mass="32458">MRTTAMTFPEYANFPSADKLEDLLWIVNDDESSAPPPPLPPRCPRVPNVSRTQSLKTGQEVPRRHLAAPSDANHRRRSLRLSTPPPQHSYPFQALIVDDSSSADPLGKSRGGGGRPEDVDCIAATQSRLRESGFYYEGVSWQEAIDLLANKPEGTFLVRDSQDPRFLFSLSVQTKRGPTSVRIHYDDGLFSFDAVRKMARAVPRKKCVVDLVDFYVSVCDSDRLKCHVWLDKNGDTFDHVRLRAPLKHRVAPLKHAARLALNRAAVTKADLAKVLPASLKLYLEEYPNTS</sequence>
<keyword evidence="1 2" id="KW-0727">SH2 domain</keyword>
<gene>
    <name evidence="5" type="ORF">NMOB1V02_LOCUS5932</name>
</gene>
<dbReference type="AlphaFoldDB" id="A0A7R9BMS1"/>
<feature type="compositionally biased region" description="Pro residues" evidence="3">
    <location>
        <begin position="34"/>
        <end position="44"/>
    </location>
</feature>
<evidence type="ECO:0000256" key="3">
    <source>
        <dbReference type="SAM" id="MobiDB-lite"/>
    </source>
</evidence>
<evidence type="ECO:0000313" key="5">
    <source>
        <dbReference type="EMBL" id="CAD7278222.1"/>
    </source>
</evidence>
<dbReference type="CDD" id="cd09923">
    <property type="entry name" value="SH2_SOCS_family"/>
    <property type="match status" value="1"/>
</dbReference>
<dbReference type="Gene3D" id="3.30.505.10">
    <property type="entry name" value="SH2 domain"/>
    <property type="match status" value="1"/>
</dbReference>
<dbReference type="PANTHER" id="PTHR10155:SF16">
    <property type="entry name" value="SUPPRESSOR OF CYTOKINE SIGNALING 2"/>
    <property type="match status" value="1"/>
</dbReference>